<dbReference type="KEGG" id="dap:Dacet_2809"/>
<evidence type="ECO:0000256" key="2">
    <source>
        <dbReference type="PROSITE-ProRule" id="PRU00169"/>
    </source>
</evidence>
<dbReference type="Proteomes" id="UP000002012">
    <property type="component" value="Chromosome"/>
</dbReference>
<dbReference type="AlphaFoldDB" id="D4H5W9"/>
<evidence type="ECO:0000313" key="4">
    <source>
        <dbReference type="EMBL" id="ADD69560.1"/>
    </source>
</evidence>
<feature type="modified residue" description="4-aspartylphosphate" evidence="2">
    <location>
        <position position="53"/>
    </location>
</feature>
<dbReference type="eggNOG" id="COG0745">
    <property type="taxonomic scope" value="Bacteria"/>
</dbReference>
<evidence type="ECO:0000313" key="5">
    <source>
        <dbReference type="Proteomes" id="UP000002012"/>
    </source>
</evidence>
<dbReference type="RefSeq" id="WP_013012050.1">
    <property type="nucleotide sequence ID" value="NC_013943.1"/>
</dbReference>
<dbReference type="InParanoid" id="D4H5W9"/>
<dbReference type="PROSITE" id="PS50110">
    <property type="entry name" value="RESPONSE_REGULATORY"/>
    <property type="match status" value="1"/>
</dbReference>
<accession>D4H5W9</accession>
<dbReference type="PANTHER" id="PTHR44591:SF3">
    <property type="entry name" value="RESPONSE REGULATORY DOMAIN-CONTAINING PROTEIN"/>
    <property type="match status" value="1"/>
</dbReference>
<reference evidence="4 5" key="1">
    <citation type="journal article" date="2010" name="Stand. Genomic Sci.">
        <title>Complete genome sequence of Denitrovibrio acetiphilus type strain (N2460).</title>
        <authorList>
            <person name="Kiss H."/>
            <person name="Lang E."/>
            <person name="Lapidus A."/>
            <person name="Copeland A."/>
            <person name="Nolan M."/>
            <person name="Glavina Del Rio T."/>
            <person name="Chen F."/>
            <person name="Lucas S."/>
            <person name="Tice H."/>
            <person name="Cheng J.F."/>
            <person name="Han C."/>
            <person name="Goodwin L."/>
            <person name="Pitluck S."/>
            <person name="Liolios K."/>
            <person name="Pati A."/>
            <person name="Ivanova N."/>
            <person name="Mavromatis K."/>
            <person name="Chen A."/>
            <person name="Palaniappan K."/>
            <person name="Land M."/>
            <person name="Hauser L."/>
            <person name="Chang Y.J."/>
            <person name="Jeffries C.D."/>
            <person name="Detter J.C."/>
            <person name="Brettin T."/>
            <person name="Spring S."/>
            <person name="Rohde M."/>
            <person name="Goker M."/>
            <person name="Woyke T."/>
            <person name="Bristow J."/>
            <person name="Eisen J.A."/>
            <person name="Markowitz V."/>
            <person name="Hugenholtz P."/>
            <person name="Kyrpides N.C."/>
            <person name="Klenk H.P."/>
        </authorList>
    </citation>
    <scope>NUCLEOTIDE SEQUENCE [LARGE SCALE GENOMIC DNA]</scope>
    <source>
        <strain evidence="5">DSM 12809 / NBRC 114555 / N2460</strain>
    </source>
</reference>
<dbReference type="Pfam" id="PF00072">
    <property type="entry name" value="Response_reg"/>
    <property type="match status" value="1"/>
</dbReference>
<dbReference type="SUPFAM" id="SSF52172">
    <property type="entry name" value="CheY-like"/>
    <property type="match status" value="1"/>
</dbReference>
<name>D4H5W9_DENA2</name>
<protein>
    <submittedName>
        <fullName evidence="4">Response regulator receiver protein</fullName>
    </submittedName>
</protein>
<dbReference type="STRING" id="522772.Dacet_2809"/>
<dbReference type="InterPro" id="IPR001789">
    <property type="entry name" value="Sig_transdc_resp-reg_receiver"/>
</dbReference>
<dbReference type="OrthoDB" id="9788090at2"/>
<dbReference type="SMART" id="SM00448">
    <property type="entry name" value="REC"/>
    <property type="match status" value="1"/>
</dbReference>
<feature type="domain" description="Response regulatory" evidence="3">
    <location>
        <begin position="4"/>
        <end position="116"/>
    </location>
</feature>
<dbReference type="InterPro" id="IPR011006">
    <property type="entry name" value="CheY-like_superfamily"/>
</dbReference>
<organism evidence="4 5">
    <name type="scientific">Denitrovibrio acetiphilus (strain DSM 12809 / NBRC 114555 / N2460)</name>
    <dbReference type="NCBI Taxonomy" id="522772"/>
    <lineage>
        <taxon>Bacteria</taxon>
        <taxon>Pseudomonadati</taxon>
        <taxon>Deferribacterota</taxon>
        <taxon>Deferribacteres</taxon>
        <taxon>Deferribacterales</taxon>
        <taxon>Geovibrionaceae</taxon>
        <taxon>Denitrovibrio</taxon>
    </lineage>
</organism>
<dbReference type="InterPro" id="IPR050595">
    <property type="entry name" value="Bact_response_regulator"/>
</dbReference>
<proteinExistence type="predicted"/>
<keyword evidence="1 2" id="KW-0597">Phosphoprotein</keyword>
<gene>
    <name evidence="4" type="ordered locus">Dacet_2809</name>
</gene>
<evidence type="ECO:0000256" key="1">
    <source>
        <dbReference type="ARBA" id="ARBA00022553"/>
    </source>
</evidence>
<keyword evidence="5" id="KW-1185">Reference proteome</keyword>
<dbReference type="PANTHER" id="PTHR44591">
    <property type="entry name" value="STRESS RESPONSE REGULATOR PROTEIN 1"/>
    <property type="match status" value="1"/>
</dbReference>
<dbReference type="EMBL" id="CP001968">
    <property type="protein sequence ID" value="ADD69560.1"/>
    <property type="molecule type" value="Genomic_DNA"/>
</dbReference>
<dbReference type="PaxDb" id="522772-Dacet_2809"/>
<dbReference type="HOGENOM" id="CLU_000445_69_8_0"/>
<dbReference type="GO" id="GO:0000160">
    <property type="term" value="P:phosphorelay signal transduction system"/>
    <property type="evidence" value="ECO:0007669"/>
    <property type="project" value="InterPro"/>
</dbReference>
<sequence>MKKKILIIDDEEHIRAHYTALLTEKGFEVSSAVDGTSGVATFKEGEFDLVLLDVNMPDKSGLEVLKEIKFIKDTQVVFLLTAFDEYKRNFASLYAEEYFTKDKKIDILLRRIAEHLEEE</sequence>
<dbReference type="Gene3D" id="3.40.50.2300">
    <property type="match status" value="1"/>
</dbReference>
<evidence type="ECO:0000259" key="3">
    <source>
        <dbReference type="PROSITE" id="PS50110"/>
    </source>
</evidence>